<evidence type="ECO:0000256" key="4">
    <source>
        <dbReference type="ARBA" id="ARBA00022741"/>
    </source>
</evidence>
<dbReference type="RefSeq" id="WP_046364924.1">
    <property type="nucleotide sequence ID" value="NZ_CALTXN010000024.1"/>
</dbReference>
<comment type="caution">
    <text evidence="12">The sequence shown here is derived from an EMBL/GenBank/DDBJ whole genome shotgun (WGS) entry which is preliminary data.</text>
</comment>
<evidence type="ECO:0000256" key="9">
    <source>
        <dbReference type="PIRSR" id="PIRSR001589-1"/>
    </source>
</evidence>
<feature type="domain" description="Glutamine amidotransferase type-2" evidence="11">
    <location>
        <begin position="2"/>
        <end position="214"/>
    </location>
</feature>
<proteinExistence type="inferred from homology"/>
<dbReference type="InterPro" id="IPR014729">
    <property type="entry name" value="Rossmann-like_a/b/a_fold"/>
</dbReference>
<gene>
    <name evidence="12" type="ORF">WN67_20720</name>
</gene>
<name>A0A0M2JU26_9MYCO</name>
<evidence type="ECO:0000256" key="3">
    <source>
        <dbReference type="ARBA" id="ARBA00012737"/>
    </source>
</evidence>
<dbReference type="PANTHER" id="PTHR43284:SF1">
    <property type="entry name" value="ASPARAGINE SYNTHETASE"/>
    <property type="match status" value="1"/>
</dbReference>
<dbReference type="CDD" id="cd01991">
    <property type="entry name" value="Asn_synthase_B_C"/>
    <property type="match status" value="1"/>
</dbReference>
<keyword evidence="5 10" id="KW-0067">ATP-binding</keyword>
<feature type="binding site" evidence="10">
    <location>
        <begin position="369"/>
        <end position="370"/>
    </location>
    <ligand>
        <name>ATP</name>
        <dbReference type="ChEBI" id="CHEBI:30616"/>
    </ligand>
</feature>
<evidence type="ECO:0000313" key="12">
    <source>
        <dbReference type="EMBL" id="KKF00084.1"/>
    </source>
</evidence>
<dbReference type="Pfam" id="PF00733">
    <property type="entry name" value="Asn_synthase"/>
    <property type="match status" value="1"/>
</dbReference>
<evidence type="ECO:0000256" key="1">
    <source>
        <dbReference type="ARBA" id="ARBA00005187"/>
    </source>
</evidence>
<dbReference type="InterPro" id="IPR033738">
    <property type="entry name" value="AsnB_N"/>
</dbReference>
<dbReference type="Proteomes" id="UP000034150">
    <property type="component" value="Unassembled WGS sequence"/>
</dbReference>
<dbReference type="STRING" id="1807.MOBUDSM44075_05463"/>
<dbReference type="SUPFAM" id="SSF56235">
    <property type="entry name" value="N-terminal nucleophile aminohydrolases (Ntn hydrolases)"/>
    <property type="match status" value="1"/>
</dbReference>
<dbReference type="GO" id="GO:0004066">
    <property type="term" value="F:asparagine synthase (glutamine-hydrolyzing) activity"/>
    <property type="evidence" value="ECO:0007669"/>
    <property type="project" value="UniProtKB-EC"/>
</dbReference>
<dbReference type="Pfam" id="PF13537">
    <property type="entry name" value="GATase_7"/>
    <property type="match status" value="1"/>
</dbReference>
<feature type="binding site" evidence="10">
    <location>
        <position position="266"/>
    </location>
    <ligand>
        <name>ATP</name>
        <dbReference type="ChEBI" id="CHEBI:30616"/>
    </ligand>
</feature>
<dbReference type="GO" id="GO:0005829">
    <property type="term" value="C:cytosol"/>
    <property type="evidence" value="ECO:0007669"/>
    <property type="project" value="TreeGrafter"/>
</dbReference>
<dbReference type="InterPro" id="IPR017535">
    <property type="entry name" value="Asparagine_synth"/>
</dbReference>
<comment type="catalytic activity">
    <reaction evidence="8">
        <text>L-aspartate + L-glutamine + ATP + H2O = L-asparagine + L-glutamate + AMP + diphosphate + H(+)</text>
        <dbReference type="Rhea" id="RHEA:12228"/>
        <dbReference type="ChEBI" id="CHEBI:15377"/>
        <dbReference type="ChEBI" id="CHEBI:15378"/>
        <dbReference type="ChEBI" id="CHEBI:29985"/>
        <dbReference type="ChEBI" id="CHEBI:29991"/>
        <dbReference type="ChEBI" id="CHEBI:30616"/>
        <dbReference type="ChEBI" id="CHEBI:33019"/>
        <dbReference type="ChEBI" id="CHEBI:58048"/>
        <dbReference type="ChEBI" id="CHEBI:58359"/>
        <dbReference type="ChEBI" id="CHEBI:456215"/>
        <dbReference type="EC" id="6.3.5.4"/>
    </reaction>
</comment>
<dbReference type="GO" id="GO:0005524">
    <property type="term" value="F:ATP binding"/>
    <property type="evidence" value="ECO:0007669"/>
    <property type="project" value="UniProtKB-KW"/>
</dbReference>
<dbReference type="Gene3D" id="3.40.50.620">
    <property type="entry name" value="HUPs"/>
    <property type="match status" value="1"/>
</dbReference>
<dbReference type="Gene3D" id="3.60.20.10">
    <property type="entry name" value="Glutamine Phosphoribosylpyrophosphate, subunit 1, domain 1"/>
    <property type="match status" value="1"/>
</dbReference>
<dbReference type="AlphaFoldDB" id="A0A0M2JU26"/>
<keyword evidence="13" id="KW-1185">Reference proteome</keyword>
<comment type="similarity">
    <text evidence="2">Belongs to the asparagine synthetase family.</text>
</comment>
<dbReference type="GO" id="GO:0006529">
    <property type="term" value="P:asparagine biosynthetic process"/>
    <property type="evidence" value="ECO:0007669"/>
    <property type="project" value="UniProtKB-KW"/>
</dbReference>
<dbReference type="OrthoDB" id="9763290at2"/>
<accession>A0A0M2JU26</accession>
<feature type="binding site" evidence="10">
    <location>
        <position position="100"/>
    </location>
    <ligand>
        <name>L-glutamine</name>
        <dbReference type="ChEBI" id="CHEBI:58359"/>
    </ligand>
</feature>
<keyword evidence="4 10" id="KW-0547">Nucleotide-binding</keyword>
<dbReference type="InterPro" id="IPR001962">
    <property type="entry name" value="Asn_synthase"/>
</dbReference>
<dbReference type="PATRIC" id="fig|1807.13.peg.4837"/>
<reference evidence="12 13" key="1">
    <citation type="journal article" date="2015" name="Genome Announc.">
        <title>Draft Genome Sequence of Mycobacterium obuense Strain UC1, Isolated from Patient Sputum.</title>
        <authorList>
            <person name="Greninger A.L."/>
            <person name="Cunningham G."/>
            <person name="Hsu E.D."/>
            <person name="Yu J.M."/>
            <person name="Chiu C.Y."/>
            <person name="Miller S."/>
        </authorList>
    </citation>
    <scope>NUCLEOTIDE SEQUENCE [LARGE SCALE GENOMIC DNA]</scope>
    <source>
        <strain evidence="12 13">UC1</strain>
    </source>
</reference>
<dbReference type="EC" id="6.3.5.4" evidence="3"/>
<evidence type="ECO:0000256" key="6">
    <source>
        <dbReference type="ARBA" id="ARBA00022888"/>
    </source>
</evidence>
<feature type="binding site" evidence="10">
    <location>
        <position position="293"/>
    </location>
    <ligand>
        <name>ATP</name>
        <dbReference type="ChEBI" id="CHEBI:30616"/>
    </ligand>
</feature>
<comment type="pathway">
    <text evidence="1">Amino-acid biosynthesis; L-asparagine biosynthesis; L-asparagine from L-aspartate (L-Gln route): step 1/1.</text>
</comment>
<dbReference type="InterPro" id="IPR051786">
    <property type="entry name" value="ASN_synthetase/amidase"/>
</dbReference>
<keyword evidence="9" id="KW-0028">Amino-acid biosynthesis</keyword>
<dbReference type="InterPro" id="IPR006426">
    <property type="entry name" value="Asn_synth_AEB"/>
</dbReference>
<evidence type="ECO:0000256" key="10">
    <source>
        <dbReference type="PIRSR" id="PIRSR001589-2"/>
    </source>
</evidence>
<evidence type="ECO:0000256" key="2">
    <source>
        <dbReference type="ARBA" id="ARBA00005752"/>
    </source>
</evidence>
<dbReference type="PIRSF" id="PIRSF001589">
    <property type="entry name" value="Asn_synthetase_glu-h"/>
    <property type="match status" value="1"/>
</dbReference>
<dbReference type="SUPFAM" id="SSF52402">
    <property type="entry name" value="Adenine nucleotide alpha hydrolases-like"/>
    <property type="match status" value="1"/>
</dbReference>
<organism evidence="12 13">
    <name type="scientific">Mycolicibacterium obuense</name>
    <dbReference type="NCBI Taxonomy" id="1807"/>
    <lineage>
        <taxon>Bacteria</taxon>
        <taxon>Bacillati</taxon>
        <taxon>Actinomycetota</taxon>
        <taxon>Actinomycetes</taxon>
        <taxon>Mycobacteriales</taxon>
        <taxon>Mycobacteriaceae</taxon>
        <taxon>Mycolicibacterium</taxon>
    </lineage>
</organism>
<dbReference type="InterPro" id="IPR017932">
    <property type="entry name" value="GATase_2_dom"/>
</dbReference>
<protein>
    <recommendedName>
        <fullName evidence="3">asparagine synthase (glutamine-hydrolyzing)</fullName>
        <ecNumber evidence="3">6.3.5.4</ecNumber>
    </recommendedName>
</protein>
<dbReference type="PROSITE" id="PS51278">
    <property type="entry name" value="GATASE_TYPE_2"/>
    <property type="match status" value="1"/>
</dbReference>
<evidence type="ECO:0000313" key="13">
    <source>
        <dbReference type="Proteomes" id="UP000034150"/>
    </source>
</evidence>
<dbReference type="PANTHER" id="PTHR43284">
    <property type="entry name" value="ASPARAGINE SYNTHETASE (GLUTAMINE-HYDROLYZING)"/>
    <property type="match status" value="1"/>
</dbReference>
<evidence type="ECO:0000256" key="7">
    <source>
        <dbReference type="ARBA" id="ARBA00022962"/>
    </source>
</evidence>
<sequence length="601" mass="65632">MCGATGEVRLDGTSPDVRAVTAMAEVMVPRGPDAAGVWAQGRVALGHRRLKIIDLTEAGAQPMVDAELGLSIAWNGCIYNYEDLRDQLSGHGYRFFSHSDTEVLIKAYHHWGDRFVDHLKGMFAFAITERDSGRVLLGRDRLGIKPLYLSETANRIRFASSLPALLAGGDIDTRIDPIALHHYMTFHSVVPSPRTILRGVTKLPPASLLAIEPDGTRTTTTYWEPDFTRRAERADWSDKDWEDAVLDSLRAAVKRRLVADVPVGCLLSGGVDSSLIVGLLAEVGQHGLATFSIGFESVNGVAGDEFKYSDIIAERFGTDHHQIRIDTARMLPALDGAIGAMSEPMVSHDCVAFYLLSQEVAKHVKVVQSGQGADEVFAGYHWYPPMGEPAAASLEGSVASYRGAFFDRDRAGYSDLVSAAYLADDDPSELFVTEHFARAGAEGGVDRALRLDTTVMLVDDPVKRVDNMTMAWGLEGRVPFLDHDLVELAATCPPHLKTAHEGKGVLKQAARQVIPADVIDRPKGYFPVPALTHLEGPYLDLVRDALYAPAAKERGLFRPEAVERLLSDPNGKLTPLRGNELWQIALLELWLQKHGITGSAA</sequence>
<evidence type="ECO:0000256" key="8">
    <source>
        <dbReference type="ARBA" id="ARBA00048741"/>
    </source>
</evidence>
<evidence type="ECO:0000259" key="11">
    <source>
        <dbReference type="PROSITE" id="PS51278"/>
    </source>
</evidence>
<dbReference type="CDD" id="cd00712">
    <property type="entry name" value="AsnB"/>
    <property type="match status" value="1"/>
</dbReference>
<dbReference type="EMBL" id="LAUZ02000075">
    <property type="protein sequence ID" value="KKF00084.1"/>
    <property type="molecule type" value="Genomic_DNA"/>
</dbReference>
<dbReference type="NCBIfam" id="TIGR03104">
    <property type="entry name" value="trio_amidotrans"/>
    <property type="match status" value="1"/>
</dbReference>
<feature type="active site" description="For GATase activity" evidence="9">
    <location>
        <position position="2"/>
    </location>
</feature>
<dbReference type="NCBIfam" id="TIGR01536">
    <property type="entry name" value="asn_synth_AEB"/>
    <property type="match status" value="1"/>
</dbReference>
<dbReference type="InterPro" id="IPR029055">
    <property type="entry name" value="Ntn_hydrolases_N"/>
</dbReference>
<keyword evidence="6 9" id="KW-0061">Asparagine biosynthesis</keyword>
<keyword evidence="7 9" id="KW-0315">Glutamine amidotransferase</keyword>
<evidence type="ECO:0000256" key="5">
    <source>
        <dbReference type="ARBA" id="ARBA00022840"/>
    </source>
</evidence>